<dbReference type="PANTHER" id="PTHR13504">
    <property type="entry name" value="FIDO DOMAIN-CONTAINING PROTEIN DDB_G0283145"/>
    <property type="match status" value="1"/>
</dbReference>
<comment type="caution">
    <text evidence="2">The sequence shown here is derived from an EMBL/GenBank/DDBJ whole genome shotgun (WGS) entry which is preliminary data.</text>
</comment>
<proteinExistence type="predicted"/>
<evidence type="ECO:0000313" key="2">
    <source>
        <dbReference type="EMBL" id="MPM97265.1"/>
    </source>
</evidence>
<dbReference type="InterPro" id="IPR003812">
    <property type="entry name" value="Fido"/>
</dbReference>
<dbReference type="SUPFAM" id="SSF140931">
    <property type="entry name" value="Fic-like"/>
    <property type="match status" value="1"/>
</dbReference>
<gene>
    <name evidence="2" type="ORF">SDC9_144438</name>
</gene>
<dbReference type="PANTHER" id="PTHR13504:SF38">
    <property type="entry name" value="FIDO DOMAIN-CONTAINING PROTEIN"/>
    <property type="match status" value="1"/>
</dbReference>
<reference evidence="2" key="1">
    <citation type="submission" date="2019-08" db="EMBL/GenBank/DDBJ databases">
        <authorList>
            <person name="Kucharzyk K."/>
            <person name="Murdoch R.W."/>
            <person name="Higgins S."/>
            <person name="Loffler F."/>
        </authorList>
    </citation>
    <scope>NUCLEOTIDE SEQUENCE</scope>
</reference>
<feature type="domain" description="Fido" evidence="1">
    <location>
        <begin position="1"/>
        <end position="100"/>
    </location>
</feature>
<dbReference type="InterPro" id="IPR040198">
    <property type="entry name" value="Fido_containing"/>
</dbReference>
<dbReference type="Gene3D" id="1.10.3290.10">
    <property type="entry name" value="Fido-like domain"/>
    <property type="match status" value="1"/>
</dbReference>
<dbReference type="PROSITE" id="PS51459">
    <property type="entry name" value="FIDO"/>
    <property type="match status" value="1"/>
</dbReference>
<dbReference type="EMBL" id="VSSQ01043562">
    <property type="protein sequence ID" value="MPM97265.1"/>
    <property type="molecule type" value="Genomic_DNA"/>
</dbReference>
<name>A0A645E6Z4_9ZZZZ</name>
<sequence length="207" mass="23976">MRLHDHLEAWRTYIESEDIDVLIQTAVMHAQFELLHPFKDGNGRIGRLLIPLFLFQKKKLAQPMFYLSAYFESNREEYYDALGQISLRNAWNEWIVFFLRAVASQAQNNIGKVNEIRGLYERMKTLIQQTTHSQHTIQVLDAIFTRPVFRTSDFIAEAGILKATAMTLLRQLKAEKILRELTPGSGRRPAVLCFPDLLNITEGKKIL</sequence>
<evidence type="ECO:0000259" key="1">
    <source>
        <dbReference type="PROSITE" id="PS51459"/>
    </source>
</evidence>
<dbReference type="Pfam" id="PF02661">
    <property type="entry name" value="Fic"/>
    <property type="match status" value="1"/>
</dbReference>
<dbReference type="AlphaFoldDB" id="A0A645E6Z4"/>
<protein>
    <recommendedName>
        <fullName evidence="1">Fido domain-containing protein</fullName>
    </recommendedName>
</protein>
<organism evidence="2">
    <name type="scientific">bioreactor metagenome</name>
    <dbReference type="NCBI Taxonomy" id="1076179"/>
    <lineage>
        <taxon>unclassified sequences</taxon>
        <taxon>metagenomes</taxon>
        <taxon>ecological metagenomes</taxon>
    </lineage>
</organism>
<accession>A0A645E6Z4</accession>
<dbReference type="InterPro" id="IPR036597">
    <property type="entry name" value="Fido-like_dom_sf"/>
</dbReference>